<feature type="domain" description="Forkhead box protein C-terminal" evidence="1">
    <location>
        <begin position="10"/>
        <end position="41"/>
    </location>
</feature>
<sequence length="79" mass="8841">MDLKDHYAFDHPFSISNLMSSEQSKLELRAYEALQYSYSGGAGGRGLDSLEPNYYQGGVRTKGMLGKSFKNTRHAGKEF</sequence>
<organism evidence="2 3">
    <name type="scientific">Dissostichus mawsoni</name>
    <name type="common">Antarctic cod</name>
    <dbReference type="NCBI Taxonomy" id="36200"/>
    <lineage>
        <taxon>Eukaryota</taxon>
        <taxon>Metazoa</taxon>
        <taxon>Chordata</taxon>
        <taxon>Craniata</taxon>
        <taxon>Vertebrata</taxon>
        <taxon>Euteleostomi</taxon>
        <taxon>Actinopterygii</taxon>
        <taxon>Neopterygii</taxon>
        <taxon>Teleostei</taxon>
        <taxon>Neoteleostei</taxon>
        <taxon>Acanthomorphata</taxon>
        <taxon>Eupercaria</taxon>
        <taxon>Perciformes</taxon>
        <taxon>Notothenioidei</taxon>
        <taxon>Nototheniidae</taxon>
        <taxon>Dissostichus</taxon>
    </lineage>
</organism>
<evidence type="ECO:0000313" key="2">
    <source>
        <dbReference type="EMBL" id="KAF3832029.1"/>
    </source>
</evidence>
<evidence type="ECO:0000259" key="1">
    <source>
        <dbReference type="Pfam" id="PF09354"/>
    </source>
</evidence>
<reference evidence="2 3" key="1">
    <citation type="submission" date="2020-03" db="EMBL/GenBank/DDBJ databases">
        <title>Dissostichus mawsoni Genome sequencing and assembly.</title>
        <authorList>
            <person name="Park H."/>
        </authorList>
    </citation>
    <scope>NUCLEOTIDE SEQUENCE [LARGE SCALE GENOMIC DNA]</scope>
    <source>
        <strain evidence="2">DM0001</strain>
        <tissue evidence="2">Muscle</tissue>
    </source>
</reference>
<gene>
    <name evidence="2" type="ORF">F7725_025694</name>
</gene>
<name>A0A7J5X5T8_DISMA</name>
<keyword evidence="3" id="KW-1185">Reference proteome</keyword>
<accession>A0A7J5X5T8</accession>
<dbReference type="Proteomes" id="UP000518266">
    <property type="component" value="Unassembled WGS sequence"/>
</dbReference>
<comment type="caution">
    <text evidence="2">The sequence shown here is derived from an EMBL/GenBank/DDBJ whole genome shotgun (WGS) entry which is preliminary data.</text>
</comment>
<evidence type="ECO:0000313" key="3">
    <source>
        <dbReference type="Proteomes" id="UP000518266"/>
    </source>
</evidence>
<dbReference type="InterPro" id="IPR018533">
    <property type="entry name" value="Forkhead_box_C"/>
</dbReference>
<proteinExistence type="predicted"/>
<protein>
    <recommendedName>
        <fullName evidence="1">Forkhead box protein C-terminal domain-containing protein</fullName>
    </recommendedName>
</protein>
<dbReference type="AlphaFoldDB" id="A0A7J5X5T8"/>
<dbReference type="EMBL" id="JAAKFY010000027">
    <property type="protein sequence ID" value="KAF3832029.1"/>
    <property type="molecule type" value="Genomic_DNA"/>
</dbReference>
<dbReference type="Pfam" id="PF09354">
    <property type="entry name" value="HNF_C"/>
    <property type="match status" value="1"/>
</dbReference>